<dbReference type="OrthoDB" id="420256at2"/>
<proteinExistence type="predicted"/>
<dbReference type="InterPro" id="IPR022265">
    <property type="entry name" value="CHP03790"/>
</dbReference>
<gene>
    <name evidence="1" type="ORF">FNU76_09975</name>
</gene>
<evidence type="ECO:0000313" key="2">
    <source>
        <dbReference type="Proteomes" id="UP000317550"/>
    </source>
</evidence>
<dbReference type="AlphaFoldDB" id="A0A516SES8"/>
<organism evidence="1 2">
    <name type="scientific">Chitinimonas arctica</name>
    <dbReference type="NCBI Taxonomy" id="2594795"/>
    <lineage>
        <taxon>Bacteria</taxon>
        <taxon>Pseudomonadati</taxon>
        <taxon>Pseudomonadota</taxon>
        <taxon>Betaproteobacteria</taxon>
        <taxon>Neisseriales</taxon>
        <taxon>Chitinibacteraceae</taxon>
        <taxon>Chitinimonas</taxon>
    </lineage>
</organism>
<accession>A0A516SES8</accession>
<protein>
    <submittedName>
        <fullName evidence="1">TIGR03790 family protein</fullName>
    </submittedName>
</protein>
<reference evidence="2" key="1">
    <citation type="submission" date="2019-07" db="EMBL/GenBank/DDBJ databases">
        <title>Chitinimonas sp. nov., isolated from Ny-Alesund, arctica soil.</title>
        <authorList>
            <person name="Xu Q."/>
            <person name="Peng F."/>
        </authorList>
    </citation>
    <scope>NUCLEOTIDE SEQUENCE [LARGE SCALE GENOMIC DNA]</scope>
    <source>
        <strain evidence="2">R3-44</strain>
    </source>
</reference>
<sequence>MASSTHILLPPTALGPKDLALIINDDDPQSREVGEYYQKARRIPAANVIHVKFPPGRSALGKEEFARIKAEIDAATPDHVQAYAVSWTKPYRAGCMSITSALALGLDESYCSAKCGPTKASPYFNSDSTAPATDHRLRPAMMLAGTGFEQVKALIDRGVAADQRFPAGRAYLLSTPDRARNVRALMFGQTAKQLGGVFDIELQKGSSLGERRDVMFYFTGLAQVPDLNALAFLPGALADHLTSFGGQLTDSSQMSILRWLEAGATASYGTVLEPCSHPQKFPLPAVAMYHYANGASAIEAYWKSVQWPGEGVFVGEPLAQPFAPSVTEVQPDQFELRIYSGRDRWLRMEQSNSPMGPFKALPKRQPIRRGANLLRFSAPGLGDNYLRLLW</sequence>
<dbReference type="KEGG" id="cari:FNU76_09975"/>
<dbReference type="NCBIfam" id="TIGR03790">
    <property type="entry name" value="TIGR03790 family protein"/>
    <property type="match status" value="1"/>
</dbReference>
<dbReference type="EMBL" id="CP041730">
    <property type="protein sequence ID" value="QDQ26665.1"/>
    <property type="molecule type" value="Genomic_DNA"/>
</dbReference>
<evidence type="ECO:0000313" key="1">
    <source>
        <dbReference type="EMBL" id="QDQ26665.1"/>
    </source>
</evidence>
<name>A0A516SES8_9NEIS</name>
<keyword evidence="2" id="KW-1185">Reference proteome</keyword>
<dbReference type="Proteomes" id="UP000317550">
    <property type="component" value="Chromosome"/>
</dbReference>